<dbReference type="InterPro" id="IPR029413">
    <property type="entry name" value="RG-lyase_II"/>
</dbReference>
<dbReference type="InterPro" id="IPR029411">
    <property type="entry name" value="RG-lyase_III"/>
</dbReference>
<dbReference type="InterPro" id="IPR014718">
    <property type="entry name" value="GH-type_carb-bd"/>
</dbReference>
<dbReference type="PROSITE" id="PS50297">
    <property type="entry name" value="ANK_REP_REGION"/>
    <property type="match status" value="1"/>
</dbReference>
<feature type="domain" description="Rhamnogalacturonan lyase" evidence="5">
    <location>
        <begin position="424"/>
        <end position="618"/>
    </location>
</feature>
<name>A0AAN6M4H6_9PLEO</name>
<protein>
    <recommendedName>
        <fullName evidence="9">Rhamnogalacturonan endolyase</fullName>
    </recommendedName>
</protein>
<comment type="caution">
    <text evidence="7">The sequence shown here is derived from an EMBL/GenBank/DDBJ whole genome shotgun (WGS) entry which is preliminary data.</text>
</comment>
<dbReference type="SUPFAM" id="SSF74650">
    <property type="entry name" value="Galactose mutarotase-like"/>
    <property type="match status" value="1"/>
</dbReference>
<dbReference type="CDD" id="cd10320">
    <property type="entry name" value="RGL4_N"/>
    <property type="match status" value="1"/>
</dbReference>
<reference evidence="7 8" key="1">
    <citation type="submission" date="2021-02" db="EMBL/GenBank/DDBJ databases">
        <title>Genome assembly of Pseudopithomyces chartarum.</title>
        <authorList>
            <person name="Jauregui R."/>
            <person name="Singh J."/>
            <person name="Voisey C."/>
        </authorList>
    </citation>
    <scope>NUCLEOTIDE SEQUENCE [LARGE SCALE GENOMIC DNA]</scope>
    <source>
        <strain evidence="7 8">AGR01</strain>
    </source>
</reference>
<feature type="chain" id="PRO_5043043128" description="Rhamnogalacturonan endolyase" evidence="4">
    <location>
        <begin position="16"/>
        <end position="953"/>
    </location>
</feature>
<dbReference type="AlphaFoldDB" id="A0AAN6M4H6"/>
<dbReference type="InterPro" id="IPR008979">
    <property type="entry name" value="Galactose-bd-like_sf"/>
</dbReference>
<organism evidence="7 8">
    <name type="scientific">Pseudopithomyces chartarum</name>
    <dbReference type="NCBI Taxonomy" id="1892770"/>
    <lineage>
        <taxon>Eukaryota</taxon>
        <taxon>Fungi</taxon>
        <taxon>Dikarya</taxon>
        <taxon>Ascomycota</taxon>
        <taxon>Pezizomycotina</taxon>
        <taxon>Dothideomycetes</taxon>
        <taxon>Pleosporomycetidae</taxon>
        <taxon>Pleosporales</taxon>
        <taxon>Massarineae</taxon>
        <taxon>Didymosphaeriaceae</taxon>
        <taxon>Pseudopithomyces</taxon>
    </lineage>
</organism>
<evidence type="ECO:0000256" key="2">
    <source>
        <dbReference type="ARBA" id="ARBA00023043"/>
    </source>
</evidence>
<dbReference type="Pfam" id="PF00023">
    <property type="entry name" value="Ank"/>
    <property type="match status" value="1"/>
</dbReference>
<dbReference type="GO" id="GO:0003824">
    <property type="term" value="F:catalytic activity"/>
    <property type="evidence" value="ECO:0007669"/>
    <property type="project" value="InterPro"/>
</dbReference>
<dbReference type="PROSITE" id="PS50088">
    <property type="entry name" value="ANK_REPEAT"/>
    <property type="match status" value="1"/>
</dbReference>
<dbReference type="CDD" id="cd10316">
    <property type="entry name" value="RGL4_M"/>
    <property type="match status" value="1"/>
</dbReference>
<sequence length="953" mass="107220">MHFLLATLLPSTASAVLSAIQDDASLTISNDRLFASVSKSRGSINVLTLDGQNLLGTEKGDTGVGPYLDCYCTPSGFWTPGRGKQTQFQLYNGTDSTGKKYGGISMGETYTATGQRLEQYWFLKEGETGLHTFSRVVYHNKTTPFLRNLQEFRTLFRPNHDPPLFTHFVTNEDFAAPRPDTTGQITVQDATWWLPQKDSPYVQGVGDYFTKYTFQDTWRNHKAHGMYADGSGSNGTSFGAWLVHNTVETYYNGPVHSDLVVDGIVYNYMVSNHHGDQTPNITDGWDRTFGPQYFHFNTGGSLEDLRSDADQYGLRPEWNAEFYDSIAKHVPNYVPTSGRGSFQANIGLPKGAENPIAILTENGRNYQDNVYDYKSKQYWAGKYRLTVYADGIFGDFVRDDVTISSNKNTNLRVEWKAESAGTELFRIGTPDKSSGEYRHGYAASPDHPLLTEEYRLYWAAYDFVEEFPKGVTYKVGRDDPAKALNYVHWSVYGGKANYERPEPVYDNINNWTIVFDTNSKQLKDKKKATFTVQLAGAKTAAGNTDVFNASEPYSNLPYTITVNGKDLEPWIIPYHQSSSCAVRSAVICYNLAHKFTFDAELLKAGENTLVLSLPYNATNYESALLPESTAANLADMYERRREFWFNYFRGDSKFALPDAVIHGDVAKVRQLLTSGTDINKIEDVPWSSDQYGTPLHVAIWCNQIDIYELLIIEGANFNIVDEGSEGRPPDTPIRLAVRLGRRAMFARLWNAGAERKKYPSDWRQGRSLIEVAASEGRADILTDLLSWDQSWTHAERLQALTAACRQWFPDSVAALIRERPCFSKKELEDSMHMAVTGVPAYHDREWITFHERLLTLEEDSLRQEGILIMLLDEWDRVAGEDGVADELSQLLDRCIMSESTPMADGSRAMLDFALSKTTGALAPRRARVTLGGRKAMSTPAFLGSIWVHRLDGD</sequence>
<keyword evidence="1" id="KW-0677">Repeat</keyword>
<accession>A0AAN6M4H6</accession>
<dbReference type="Gene3D" id="1.25.40.20">
    <property type="entry name" value="Ankyrin repeat-containing domain"/>
    <property type="match status" value="1"/>
</dbReference>
<keyword evidence="4" id="KW-0732">Signal</keyword>
<evidence type="ECO:0000313" key="7">
    <source>
        <dbReference type="EMBL" id="KAK3213956.1"/>
    </source>
</evidence>
<keyword evidence="2 3" id="KW-0040">ANK repeat</keyword>
<evidence type="ECO:0000256" key="1">
    <source>
        <dbReference type="ARBA" id="ARBA00022737"/>
    </source>
</evidence>
<dbReference type="GO" id="GO:0030246">
    <property type="term" value="F:carbohydrate binding"/>
    <property type="evidence" value="ECO:0007669"/>
    <property type="project" value="InterPro"/>
</dbReference>
<dbReference type="Pfam" id="PF14686">
    <property type="entry name" value="fn3_3"/>
    <property type="match status" value="1"/>
</dbReference>
<feature type="repeat" description="ANK" evidence="3">
    <location>
        <begin position="690"/>
        <end position="722"/>
    </location>
</feature>
<proteinExistence type="predicted"/>
<evidence type="ECO:0000256" key="3">
    <source>
        <dbReference type="PROSITE-ProRule" id="PRU00023"/>
    </source>
</evidence>
<dbReference type="InterPro" id="IPR050776">
    <property type="entry name" value="Ank_Repeat/CDKN_Inhibitor"/>
</dbReference>
<dbReference type="EMBL" id="WVTA01000004">
    <property type="protein sequence ID" value="KAK3213956.1"/>
    <property type="molecule type" value="Genomic_DNA"/>
</dbReference>
<dbReference type="Pfam" id="PF14683">
    <property type="entry name" value="CBM-like"/>
    <property type="match status" value="1"/>
</dbReference>
<dbReference type="InterPro" id="IPR011013">
    <property type="entry name" value="Gal_mutarotase_sf_dom"/>
</dbReference>
<gene>
    <name evidence="7" type="ORF">GRF29_28g1620247</name>
</gene>
<evidence type="ECO:0008006" key="9">
    <source>
        <dbReference type="Google" id="ProtNLM"/>
    </source>
</evidence>
<evidence type="ECO:0000259" key="5">
    <source>
        <dbReference type="Pfam" id="PF14683"/>
    </source>
</evidence>
<feature type="signal peptide" evidence="4">
    <location>
        <begin position="1"/>
        <end position="15"/>
    </location>
</feature>
<feature type="domain" description="Rhamnogalacturonan lyase" evidence="6">
    <location>
        <begin position="349"/>
        <end position="411"/>
    </location>
</feature>
<keyword evidence="8" id="KW-1185">Reference proteome</keyword>
<dbReference type="SUPFAM" id="SSF49785">
    <property type="entry name" value="Galactose-binding domain-like"/>
    <property type="match status" value="1"/>
</dbReference>
<dbReference type="InterPro" id="IPR002110">
    <property type="entry name" value="Ankyrin_rpt"/>
</dbReference>
<dbReference type="Gene3D" id="2.70.98.10">
    <property type="match status" value="1"/>
</dbReference>
<dbReference type="Proteomes" id="UP001280581">
    <property type="component" value="Unassembled WGS sequence"/>
</dbReference>
<dbReference type="SUPFAM" id="SSF48403">
    <property type="entry name" value="Ankyrin repeat"/>
    <property type="match status" value="1"/>
</dbReference>
<evidence type="ECO:0000256" key="4">
    <source>
        <dbReference type="SAM" id="SignalP"/>
    </source>
</evidence>
<evidence type="ECO:0000313" key="8">
    <source>
        <dbReference type="Proteomes" id="UP001280581"/>
    </source>
</evidence>
<dbReference type="PANTHER" id="PTHR24201">
    <property type="entry name" value="ANK_REP_REGION DOMAIN-CONTAINING PROTEIN"/>
    <property type="match status" value="1"/>
</dbReference>
<dbReference type="SMART" id="SM00248">
    <property type="entry name" value="ANK"/>
    <property type="match status" value="2"/>
</dbReference>
<dbReference type="GO" id="GO:0005975">
    <property type="term" value="P:carbohydrate metabolic process"/>
    <property type="evidence" value="ECO:0007669"/>
    <property type="project" value="InterPro"/>
</dbReference>
<dbReference type="InterPro" id="IPR036770">
    <property type="entry name" value="Ankyrin_rpt-contain_sf"/>
</dbReference>
<evidence type="ECO:0000259" key="6">
    <source>
        <dbReference type="Pfam" id="PF14686"/>
    </source>
</evidence>